<gene>
    <name evidence="3" type="ORF">KQI42_01425</name>
</gene>
<dbReference type="PROSITE" id="PS51063">
    <property type="entry name" value="HTH_CRP_2"/>
    <property type="match status" value="1"/>
</dbReference>
<dbReference type="Proteomes" id="UP000749471">
    <property type="component" value="Unassembled WGS sequence"/>
</dbReference>
<evidence type="ECO:0000313" key="3">
    <source>
        <dbReference type="EMBL" id="MBU5436646.1"/>
    </source>
</evidence>
<keyword evidence="4" id="KW-1185">Reference proteome</keyword>
<reference evidence="3 4" key="1">
    <citation type="submission" date="2021-06" db="EMBL/GenBank/DDBJ databases">
        <authorList>
            <person name="Sun Q."/>
            <person name="Li D."/>
        </authorList>
    </citation>
    <scope>NUCLEOTIDE SEQUENCE [LARGE SCALE GENOMIC DNA]</scope>
    <source>
        <strain evidence="3 4">MSJ-40</strain>
    </source>
</reference>
<feature type="domain" description="Cyclic nucleotide-binding" evidence="1">
    <location>
        <begin position="5"/>
        <end position="127"/>
    </location>
</feature>
<dbReference type="Pfam" id="PF00027">
    <property type="entry name" value="cNMP_binding"/>
    <property type="match status" value="1"/>
</dbReference>
<dbReference type="InterPro" id="IPR018335">
    <property type="entry name" value="Tscrpt_reg_HTH_Crp-type_CS"/>
</dbReference>
<evidence type="ECO:0000259" key="2">
    <source>
        <dbReference type="PROSITE" id="PS51063"/>
    </source>
</evidence>
<dbReference type="CDD" id="cd00038">
    <property type="entry name" value="CAP_ED"/>
    <property type="match status" value="1"/>
</dbReference>
<dbReference type="InterPro" id="IPR050397">
    <property type="entry name" value="Env_Response_Regulators"/>
</dbReference>
<dbReference type="SMART" id="SM00419">
    <property type="entry name" value="HTH_CRP"/>
    <property type="match status" value="1"/>
</dbReference>
<organism evidence="3 4">
    <name type="scientific">Tissierella simiarum</name>
    <dbReference type="NCBI Taxonomy" id="2841534"/>
    <lineage>
        <taxon>Bacteria</taxon>
        <taxon>Bacillati</taxon>
        <taxon>Bacillota</taxon>
        <taxon>Tissierellia</taxon>
        <taxon>Tissierellales</taxon>
        <taxon>Tissierellaceae</taxon>
        <taxon>Tissierella</taxon>
    </lineage>
</organism>
<evidence type="ECO:0000259" key="1">
    <source>
        <dbReference type="PROSITE" id="PS50042"/>
    </source>
</evidence>
<dbReference type="RefSeq" id="WP_216516006.1">
    <property type="nucleotide sequence ID" value="NZ_JAHLPM010000001.1"/>
</dbReference>
<dbReference type="InterPro" id="IPR012318">
    <property type="entry name" value="HTH_CRP"/>
</dbReference>
<dbReference type="PANTHER" id="PTHR24567">
    <property type="entry name" value="CRP FAMILY TRANSCRIPTIONAL REGULATORY PROTEIN"/>
    <property type="match status" value="1"/>
</dbReference>
<accession>A0ABS6E1C3</accession>
<name>A0ABS6E1C3_9FIRM</name>
<dbReference type="InterPro" id="IPR000595">
    <property type="entry name" value="cNMP-bd_dom"/>
</dbReference>
<sequence>MYEKYFDSKSQEKMRDVFLQLSKRGVIKTYEKNSVIRTNKEKSFCIVVEGKLKQSINSVEGEEKILYILQSGEIFGEMDYFAGGENQLIVKTLEKSKISFINEEVMEKVLIENPVIYRNIIHSIIRKFRIVMFQMGNMAFADAQGKVADTIIRLYSQGGIDEVEGKVVNEKLTHEEIAKLIGCSRVTVTRALNKFKDNGLIEIREGMVIIKDIAGLKKYIKWR</sequence>
<comment type="caution">
    <text evidence="3">The sequence shown here is derived from an EMBL/GenBank/DDBJ whole genome shotgun (WGS) entry which is preliminary data.</text>
</comment>
<evidence type="ECO:0000313" key="4">
    <source>
        <dbReference type="Proteomes" id="UP000749471"/>
    </source>
</evidence>
<dbReference type="PROSITE" id="PS50042">
    <property type="entry name" value="CNMP_BINDING_3"/>
    <property type="match status" value="1"/>
</dbReference>
<dbReference type="PANTHER" id="PTHR24567:SF74">
    <property type="entry name" value="HTH-TYPE TRANSCRIPTIONAL REGULATOR ARCR"/>
    <property type="match status" value="1"/>
</dbReference>
<protein>
    <submittedName>
        <fullName evidence="3">Crp/Fnr family transcriptional regulator</fullName>
    </submittedName>
</protein>
<proteinExistence type="predicted"/>
<dbReference type="EMBL" id="JAHLPM010000001">
    <property type="protein sequence ID" value="MBU5436646.1"/>
    <property type="molecule type" value="Genomic_DNA"/>
</dbReference>
<feature type="domain" description="HTH crp-type" evidence="2">
    <location>
        <begin position="141"/>
        <end position="214"/>
    </location>
</feature>
<dbReference type="Pfam" id="PF13545">
    <property type="entry name" value="HTH_Crp_2"/>
    <property type="match status" value="1"/>
</dbReference>
<dbReference type="PROSITE" id="PS00042">
    <property type="entry name" value="HTH_CRP_1"/>
    <property type="match status" value="1"/>
</dbReference>